<dbReference type="InterPro" id="IPR044911">
    <property type="entry name" value="V-type_ATPase_csu/dsu_dom_3"/>
</dbReference>
<dbReference type="GO" id="GO:0033179">
    <property type="term" value="C:proton-transporting V-type ATPase, V0 domain"/>
    <property type="evidence" value="ECO:0007669"/>
    <property type="project" value="InterPro"/>
</dbReference>
<gene>
    <name evidence="5" type="ORF">TL16_g01000</name>
</gene>
<accession>A0A9W6ZHI3</accession>
<dbReference type="PIRSF" id="PIRSF018497">
    <property type="entry name" value="V-ATP_synth_D"/>
    <property type="match status" value="1"/>
</dbReference>
<evidence type="ECO:0008006" key="7">
    <source>
        <dbReference type="Google" id="ProtNLM"/>
    </source>
</evidence>
<protein>
    <recommendedName>
        <fullName evidence="7">V-type proton ATPase subunit</fullName>
    </recommendedName>
</protein>
<evidence type="ECO:0000256" key="2">
    <source>
        <dbReference type="ARBA" id="ARBA00022448"/>
    </source>
</evidence>
<evidence type="ECO:0000256" key="1">
    <source>
        <dbReference type="ARBA" id="ARBA00006709"/>
    </source>
</evidence>
<dbReference type="AlphaFoldDB" id="A0A9W6ZHI3"/>
<dbReference type="InterPro" id="IPR036079">
    <property type="entry name" value="ATPase_csu/dsu_sf"/>
</dbReference>
<evidence type="ECO:0000256" key="3">
    <source>
        <dbReference type="ARBA" id="ARBA00022781"/>
    </source>
</evidence>
<feature type="non-terminal residue" evidence="5">
    <location>
        <position position="394"/>
    </location>
</feature>
<dbReference type="InterPro" id="IPR002843">
    <property type="entry name" value="ATPase_V0-cplx_csu/dsu"/>
</dbReference>
<feature type="non-terminal residue" evidence="5">
    <location>
        <position position="1"/>
    </location>
</feature>
<dbReference type="Pfam" id="PF01992">
    <property type="entry name" value="vATP-synt_AC39"/>
    <property type="match status" value="1"/>
</dbReference>
<dbReference type="SUPFAM" id="SSF103486">
    <property type="entry name" value="V-type ATP synthase subunit C"/>
    <property type="match status" value="1"/>
</dbReference>
<dbReference type="Gene3D" id="1.10.132.50">
    <property type="entry name" value="ATP synthase (C/AC39) subunit, domain 3"/>
    <property type="match status" value="1"/>
</dbReference>
<dbReference type="PANTHER" id="PTHR11028">
    <property type="entry name" value="VACUOLAR ATP SYNTHASE SUBUNIT AC39"/>
    <property type="match status" value="1"/>
</dbReference>
<dbReference type="InterPro" id="IPR016727">
    <property type="entry name" value="ATPase_V0-cplx_dsu"/>
</dbReference>
<evidence type="ECO:0000313" key="5">
    <source>
        <dbReference type="EMBL" id="GMH51382.1"/>
    </source>
</evidence>
<keyword evidence="2" id="KW-0813">Transport</keyword>
<evidence type="ECO:0000313" key="6">
    <source>
        <dbReference type="Proteomes" id="UP001162640"/>
    </source>
</evidence>
<reference evidence="6" key="1">
    <citation type="journal article" date="2023" name="Commun. Biol.">
        <title>Genome analysis of Parmales, the sister group of diatoms, reveals the evolutionary specialization of diatoms from phago-mixotrophs to photoautotrophs.</title>
        <authorList>
            <person name="Ban H."/>
            <person name="Sato S."/>
            <person name="Yoshikawa S."/>
            <person name="Yamada K."/>
            <person name="Nakamura Y."/>
            <person name="Ichinomiya M."/>
            <person name="Sato N."/>
            <person name="Blanc-Mathieu R."/>
            <person name="Endo H."/>
            <person name="Kuwata A."/>
            <person name="Ogata H."/>
        </authorList>
    </citation>
    <scope>NUCLEOTIDE SEQUENCE [LARGE SCALE GENOMIC DNA]</scope>
</reference>
<name>A0A9W6ZHI3_9STRA</name>
<keyword evidence="3" id="KW-0375">Hydrogen ion transport</keyword>
<dbReference type="Gene3D" id="1.20.1690.10">
    <property type="entry name" value="V-type ATP synthase subunit C domain"/>
    <property type="match status" value="2"/>
</dbReference>
<dbReference type="InterPro" id="IPR035067">
    <property type="entry name" value="V-type_ATPase_csu/dsu"/>
</dbReference>
<dbReference type="EMBL" id="BLQM01000020">
    <property type="protein sequence ID" value="GMH51382.1"/>
    <property type="molecule type" value="Genomic_DNA"/>
</dbReference>
<proteinExistence type="inferred from homology"/>
<organism evidence="5 6">
    <name type="scientific">Triparma laevis f. inornata</name>
    <dbReference type="NCBI Taxonomy" id="1714386"/>
    <lineage>
        <taxon>Eukaryota</taxon>
        <taxon>Sar</taxon>
        <taxon>Stramenopiles</taxon>
        <taxon>Ochrophyta</taxon>
        <taxon>Bolidophyceae</taxon>
        <taxon>Parmales</taxon>
        <taxon>Triparmaceae</taxon>
        <taxon>Triparma</taxon>
    </lineage>
</organism>
<sequence length="394" mass="44203">KMTTPGSSYQPSTGGMETFNIAHGFVESLVRGMRNSFLSDSDYHHLTQCDNLEDCKMNLGETDFGPGLADESVLTPTVLQSAAISKLSTEFLYLRSQSVAPLSTFLDFITHEYMIDNIMLLLKGTMSGRDINDLISMAHPLGLFKESTMRSIPTFESNAKGYADLYQCVLVDTPVGVYFSKFLQETSQNLGSAGEVRNVLEEVEIEIIKASLQKFWLEDFYAFCTSLGGETAVAMCEILRTRADTHAINVTLNSFGTALNEPSMRLSDRKRLYPSFGHLYPHGTAMLVNVSDSEQLGAVVTQFSQYAPAWSVHTSGASKSIDDAFYERDVHQLELAFEGQMHFACFYAYVKLKEQEIRNLVWISECVLQNQKESINDFVPIFSQHAPWRVKNQR</sequence>
<comment type="caution">
    <text evidence="5">The sequence shown here is derived from an EMBL/GenBank/DDBJ whole genome shotgun (WGS) entry which is preliminary data.</text>
</comment>
<keyword evidence="4" id="KW-0406">Ion transport</keyword>
<evidence type="ECO:0000256" key="4">
    <source>
        <dbReference type="ARBA" id="ARBA00023065"/>
    </source>
</evidence>
<dbReference type="Proteomes" id="UP001162640">
    <property type="component" value="Unassembled WGS sequence"/>
</dbReference>
<dbReference type="GO" id="GO:0046961">
    <property type="term" value="F:proton-transporting ATPase activity, rotational mechanism"/>
    <property type="evidence" value="ECO:0007669"/>
    <property type="project" value="InterPro"/>
</dbReference>
<comment type="similarity">
    <text evidence="1">Belongs to the V-ATPase V0D/AC39 subunit family.</text>
</comment>